<protein>
    <submittedName>
        <fullName evidence="1">Uncharacterized protein</fullName>
    </submittedName>
</protein>
<dbReference type="AlphaFoldDB" id="A0A0D0BMC0"/>
<reference evidence="2" key="2">
    <citation type="submission" date="2015-01" db="EMBL/GenBank/DDBJ databases">
        <title>Evolutionary Origins and Diversification of the Mycorrhizal Mutualists.</title>
        <authorList>
            <consortium name="DOE Joint Genome Institute"/>
            <consortium name="Mycorrhizal Genomics Consortium"/>
            <person name="Kohler A."/>
            <person name="Kuo A."/>
            <person name="Nagy L.G."/>
            <person name="Floudas D."/>
            <person name="Copeland A."/>
            <person name="Barry K.W."/>
            <person name="Cichocki N."/>
            <person name="Veneault-Fourrey C."/>
            <person name="LaButti K."/>
            <person name="Lindquist E.A."/>
            <person name="Lipzen A."/>
            <person name="Lundell T."/>
            <person name="Morin E."/>
            <person name="Murat C."/>
            <person name="Riley R."/>
            <person name="Ohm R."/>
            <person name="Sun H."/>
            <person name="Tunlid A."/>
            <person name="Henrissat B."/>
            <person name="Grigoriev I.V."/>
            <person name="Hibbett D.S."/>
            <person name="Martin F."/>
        </authorList>
    </citation>
    <scope>NUCLEOTIDE SEQUENCE [LARGE SCALE GENOMIC DNA]</scope>
    <source>
        <strain evidence="2">UH-Slu-Lm8-n1</strain>
    </source>
</reference>
<dbReference type="Proteomes" id="UP000054485">
    <property type="component" value="Unassembled WGS sequence"/>
</dbReference>
<organism evidence="1 2">
    <name type="scientific">Suillus luteus UH-Slu-Lm8-n1</name>
    <dbReference type="NCBI Taxonomy" id="930992"/>
    <lineage>
        <taxon>Eukaryota</taxon>
        <taxon>Fungi</taxon>
        <taxon>Dikarya</taxon>
        <taxon>Basidiomycota</taxon>
        <taxon>Agaricomycotina</taxon>
        <taxon>Agaricomycetes</taxon>
        <taxon>Agaricomycetidae</taxon>
        <taxon>Boletales</taxon>
        <taxon>Suillineae</taxon>
        <taxon>Suillaceae</taxon>
        <taxon>Suillus</taxon>
    </lineage>
</organism>
<evidence type="ECO:0000313" key="1">
    <source>
        <dbReference type="EMBL" id="KIK44423.1"/>
    </source>
</evidence>
<sequence>MMQTRMFQGTSTVLALNPIRACMVRYRGDRHLHRRRLCHDNGETLQNNPPRIIFRHSDLAGKQVMAHIYYSPDTV</sequence>
<proteinExistence type="predicted"/>
<keyword evidence="2" id="KW-1185">Reference proteome</keyword>
<reference evidence="1 2" key="1">
    <citation type="submission" date="2014-04" db="EMBL/GenBank/DDBJ databases">
        <authorList>
            <consortium name="DOE Joint Genome Institute"/>
            <person name="Kuo A."/>
            <person name="Ruytinx J."/>
            <person name="Rineau F."/>
            <person name="Colpaert J."/>
            <person name="Kohler A."/>
            <person name="Nagy L.G."/>
            <person name="Floudas D."/>
            <person name="Copeland A."/>
            <person name="Barry K.W."/>
            <person name="Cichocki N."/>
            <person name="Veneault-Fourrey C."/>
            <person name="LaButti K."/>
            <person name="Lindquist E.A."/>
            <person name="Lipzen A."/>
            <person name="Lundell T."/>
            <person name="Morin E."/>
            <person name="Murat C."/>
            <person name="Sun H."/>
            <person name="Tunlid A."/>
            <person name="Henrissat B."/>
            <person name="Grigoriev I.V."/>
            <person name="Hibbett D.S."/>
            <person name="Martin F."/>
            <person name="Nordberg H.P."/>
            <person name="Cantor M.N."/>
            <person name="Hua S.X."/>
        </authorList>
    </citation>
    <scope>NUCLEOTIDE SEQUENCE [LARGE SCALE GENOMIC DNA]</scope>
    <source>
        <strain evidence="1 2">UH-Slu-Lm8-n1</strain>
    </source>
</reference>
<dbReference type="EMBL" id="KN835191">
    <property type="protein sequence ID" value="KIK44423.1"/>
    <property type="molecule type" value="Genomic_DNA"/>
</dbReference>
<name>A0A0D0BMC0_9AGAM</name>
<dbReference type="InParanoid" id="A0A0D0BMC0"/>
<accession>A0A0D0BMC0</accession>
<dbReference type="HOGENOM" id="CLU_2672777_0_0_1"/>
<evidence type="ECO:0000313" key="2">
    <source>
        <dbReference type="Proteomes" id="UP000054485"/>
    </source>
</evidence>
<gene>
    <name evidence="1" type="ORF">CY34DRAFT_635199</name>
</gene>